<sequence length="83" mass="9438">MWMSRKLKNSGKPSLIWAWTIGMTLVGWTCGEAYMSQRWLGGCGISRTSARHLRFSSGVYVRLTLMWIYIHTRHSGDGAFIGI</sequence>
<name>A0AAD7P102_9AGAR</name>
<evidence type="ECO:0000313" key="2">
    <source>
        <dbReference type="Proteomes" id="UP001215280"/>
    </source>
</evidence>
<dbReference type="AlphaFoldDB" id="A0AAD7P102"/>
<keyword evidence="2" id="KW-1185">Reference proteome</keyword>
<evidence type="ECO:0000313" key="1">
    <source>
        <dbReference type="EMBL" id="KAJ7783514.1"/>
    </source>
</evidence>
<reference evidence="1" key="1">
    <citation type="submission" date="2023-03" db="EMBL/GenBank/DDBJ databases">
        <title>Massive genome expansion in bonnet fungi (Mycena s.s.) driven by repeated elements and novel gene families across ecological guilds.</title>
        <authorList>
            <consortium name="Lawrence Berkeley National Laboratory"/>
            <person name="Harder C.B."/>
            <person name="Miyauchi S."/>
            <person name="Viragh M."/>
            <person name="Kuo A."/>
            <person name="Thoen E."/>
            <person name="Andreopoulos B."/>
            <person name="Lu D."/>
            <person name="Skrede I."/>
            <person name="Drula E."/>
            <person name="Henrissat B."/>
            <person name="Morin E."/>
            <person name="Kohler A."/>
            <person name="Barry K."/>
            <person name="LaButti K."/>
            <person name="Morin E."/>
            <person name="Salamov A."/>
            <person name="Lipzen A."/>
            <person name="Mereny Z."/>
            <person name="Hegedus B."/>
            <person name="Baldrian P."/>
            <person name="Stursova M."/>
            <person name="Weitz H."/>
            <person name="Taylor A."/>
            <person name="Grigoriev I.V."/>
            <person name="Nagy L.G."/>
            <person name="Martin F."/>
            <person name="Kauserud H."/>
        </authorList>
    </citation>
    <scope>NUCLEOTIDE SEQUENCE</scope>
    <source>
        <strain evidence="1">CBHHK188m</strain>
    </source>
</reference>
<protein>
    <submittedName>
        <fullName evidence="1">Uncharacterized protein</fullName>
    </submittedName>
</protein>
<gene>
    <name evidence="1" type="ORF">DFH07DRAFT_788019</name>
</gene>
<proteinExistence type="predicted"/>
<dbReference type="Proteomes" id="UP001215280">
    <property type="component" value="Unassembled WGS sequence"/>
</dbReference>
<comment type="caution">
    <text evidence="1">The sequence shown here is derived from an EMBL/GenBank/DDBJ whole genome shotgun (WGS) entry which is preliminary data.</text>
</comment>
<organism evidence="1 2">
    <name type="scientific">Mycena maculata</name>
    <dbReference type="NCBI Taxonomy" id="230809"/>
    <lineage>
        <taxon>Eukaryota</taxon>
        <taxon>Fungi</taxon>
        <taxon>Dikarya</taxon>
        <taxon>Basidiomycota</taxon>
        <taxon>Agaricomycotina</taxon>
        <taxon>Agaricomycetes</taxon>
        <taxon>Agaricomycetidae</taxon>
        <taxon>Agaricales</taxon>
        <taxon>Marasmiineae</taxon>
        <taxon>Mycenaceae</taxon>
        <taxon>Mycena</taxon>
    </lineage>
</organism>
<accession>A0AAD7P102</accession>
<dbReference type="EMBL" id="JARJLG010000002">
    <property type="protein sequence ID" value="KAJ7783514.1"/>
    <property type="molecule type" value="Genomic_DNA"/>
</dbReference>